<dbReference type="PIRSF" id="PIRSF037511">
    <property type="entry name" value="Transl_init_SUI1_pro"/>
    <property type="match status" value="1"/>
</dbReference>
<dbReference type="RefSeq" id="WP_007365836.1">
    <property type="nucleotide sequence ID" value="NZ_ACLR01000182.1"/>
</dbReference>
<dbReference type="PROSITE" id="PS50296">
    <property type="entry name" value="SUI1"/>
    <property type="match status" value="1"/>
</dbReference>
<dbReference type="STRING" id="596327.PORUE0001_0443"/>
<name>C2MDC1_9PORP</name>
<keyword evidence="5" id="KW-0396">Initiation factor</keyword>
<comment type="caution">
    <text evidence="5">The sequence shown here is derived from an EMBL/GenBank/DDBJ whole genome shotgun (WGS) entry which is preliminary data.</text>
</comment>
<dbReference type="SUPFAM" id="SSF55159">
    <property type="entry name" value="eIF1-like"/>
    <property type="match status" value="1"/>
</dbReference>
<reference evidence="5 6" key="1">
    <citation type="submission" date="2009-04" db="EMBL/GenBank/DDBJ databases">
        <authorList>
            <person name="Sebastian Y."/>
            <person name="Madupu R."/>
            <person name="Durkin A.S."/>
            <person name="Torralba M."/>
            <person name="Methe B."/>
            <person name="Sutton G.G."/>
            <person name="Strausberg R.L."/>
            <person name="Nelson K.E."/>
        </authorList>
    </citation>
    <scope>NUCLEOTIDE SEQUENCE [LARGE SCALE GENOMIC DNA]</scope>
    <source>
        <strain evidence="5 6">60-3</strain>
    </source>
</reference>
<keyword evidence="6" id="KW-1185">Reference proteome</keyword>
<evidence type="ECO:0000256" key="2">
    <source>
        <dbReference type="ARBA" id="ARBA00022917"/>
    </source>
</evidence>
<dbReference type="Proteomes" id="UP000003303">
    <property type="component" value="Unassembled WGS sequence"/>
</dbReference>
<dbReference type="CDD" id="cd11567">
    <property type="entry name" value="YciH_like"/>
    <property type="match status" value="1"/>
</dbReference>
<dbReference type="InterPro" id="IPR001950">
    <property type="entry name" value="SUI1"/>
</dbReference>
<feature type="region of interest" description="Disordered" evidence="3">
    <location>
        <begin position="1"/>
        <end position="21"/>
    </location>
</feature>
<evidence type="ECO:0000259" key="4">
    <source>
        <dbReference type="PROSITE" id="PS50296"/>
    </source>
</evidence>
<dbReference type="Gene3D" id="3.30.780.10">
    <property type="entry name" value="SUI1-like domain"/>
    <property type="match status" value="1"/>
</dbReference>
<dbReference type="EMBL" id="ACLR01000182">
    <property type="protein sequence ID" value="EEK16395.1"/>
    <property type="molecule type" value="Genomic_DNA"/>
</dbReference>
<accession>C2MDC1</accession>
<keyword evidence="2" id="KW-0648">Protein biosynthesis</keyword>
<dbReference type="GO" id="GO:0003743">
    <property type="term" value="F:translation initiation factor activity"/>
    <property type="evidence" value="ECO:0007669"/>
    <property type="project" value="UniProtKB-KW"/>
</dbReference>
<dbReference type="InterPro" id="IPR005872">
    <property type="entry name" value="SUI1_arc_bac"/>
</dbReference>
<evidence type="ECO:0000313" key="6">
    <source>
        <dbReference type="Proteomes" id="UP000003303"/>
    </source>
</evidence>
<sequence>MSKKKGKAPATGGIVYSTDPDWTPQAESLEVDTLPATQQRLRIEYSRAGRAGKEALIIRGFVGSDSDLADLARQLKQSLGCGGSTRDGEILIQQNNKEKLIKLLQSKGYKDTK</sequence>
<organism evidence="5 6">
    <name type="scientific">Porphyromonas uenonis 60-3</name>
    <dbReference type="NCBI Taxonomy" id="596327"/>
    <lineage>
        <taxon>Bacteria</taxon>
        <taxon>Pseudomonadati</taxon>
        <taxon>Bacteroidota</taxon>
        <taxon>Bacteroidia</taxon>
        <taxon>Bacteroidales</taxon>
        <taxon>Porphyromonadaceae</taxon>
        <taxon>Porphyromonas</taxon>
    </lineage>
</organism>
<feature type="domain" description="SUI1" evidence="4">
    <location>
        <begin position="50"/>
        <end position="108"/>
    </location>
</feature>
<evidence type="ECO:0000256" key="3">
    <source>
        <dbReference type="SAM" id="MobiDB-lite"/>
    </source>
</evidence>
<keyword evidence="1" id="KW-0810">Translation regulation</keyword>
<gene>
    <name evidence="5" type="ORF">PORUE0001_0443</name>
</gene>
<proteinExistence type="predicted"/>
<dbReference type="AlphaFoldDB" id="C2MDC1"/>
<evidence type="ECO:0000313" key="5">
    <source>
        <dbReference type="EMBL" id="EEK16395.1"/>
    </source>
</evidence>
<protein>
    <submittedName>
        <fullName evidence="5">Putative translation initiation factor SUI1</fullName>
    </submittedName>
</protein>
<dbReference type="GO" id="GO:0006417">
    <property type="term" value="P:regulation of translation"/>
    <property type="evidence" value="ECO:0007669"/>
    <property type="project" value="UniProtKB-KW"/>
</dbReference>
<evidence type="ECO:0000256" key="1">
    <source>
        <dbReference type="ARBA" id="ARBA00022845"/>
    </source>
</evidence>
<dbReference type="Pfam" id="PF01253">
    <property type="entry name" value="SUI1"/>
    <property type="match status" value="1"/>
</dbReference>
<dbReference type="InterPro" id="IPR036877">
    <property type="entry name" value="SUI1_dom_sf"/>
</dbReference>
<dbReference type="eggNOG" id="COG0023">
    <property type="taxonomic scope" value="Bacteria"/>
</dbReference>
<dbReference type="OrthoDB" id="9792915at2"/>